<keyword evidence="11" id="KW-1185">Reference proteome</keyword>
<keyword evidence="2 8" id="KW-1277">Toxin-antitoxin system</keyword>
<keyword evidence="3 8" id="KW-0540">Nuclease</keyword>
<dbReference type="Gene3D" id="3.40.50.1010">
    <property type="entry name" value="5'-nuclease"/>
    <property type="match status" value="1"/>
</dbReference>
<feature type="binding site" evidence="8">
    <location>
        <position position="5"/>
    </location>
    <ligand>
        <name>Mg(2+)</name>
        <dbReference type="ChEBI" id="CHEBI:18420"/>
    </ligand>
</feature>
<evidence type="ECO:0000256" key="8">
    <source>
        <dbReference type="HAMAP-Rule" id="MF_00265"/>
    </source>
</evidence>
<keyword evidence="6 8" id="KW-0460">Magnesium</keyword>
<organism evidence="10 11">
    <name type="scientific">Asaia krungthepensis NRIC 0535</name>
    <dbReference type="NCBI Taxonomy" id="1307925"/>
    <lineage>
        <taxon>Bacteria</taxon>
        <taxon>Pseudomonadati</taxon>
        <taxon>Pseudomonadota</taxon>
        <taxon>Alphaproteobacteria</taxon>
        <taxon>Acetobacterales</taxon>
        <taxon>Acetobacteraceae</taxon>
        <taxon>Asaia</taxon>
    </lineage>
</organism>
<feature type="binding site" evidence="8">
    <location>
        <position position="104"/>
    </location>
    <ligand>
        <name>Mg(2+)</name>
        <dbReference type="ChEBI" id="CHEBI:18420"/>
    </ligand>
</feature>
<comment type="caution">
    <text evidence="10">The sequence shown here is derived from an EMBL/GenBank/DDBJ whole genome shotgun (WGS) entry which is preliminary data.</text>
</comment>
<evidence type="ECO:0000256" key="4">
    <source>
        <dbReference type="ARBA" id="ARBA00022723"/>
    </source>
</evidence>
<reference evidence="10" key="1">
    <citation type="submission" date="2013-04" db="EMBL/GenBank/DDBJ databases">
        <title>The genome sequencing project of 58 acetic acid bacteria.</title>
        <authorList>
            <person name="Okamoto-Kainuma A."/>
            <person name="Ishikawa M."/>
            <person name="Umino S."/>
            <person name="Koizumi Y."/>
            <person name="Shiwa Y."/>
            <person name="Yoshikawa H."/>
            <person name="Matsutani M."/>
            <person name="Matsushita K."/>
        </authorList>
    </citation>
    <scope>NUCLEOTIDE SEQUENCE</scope>
    <source>
        <strain evidence="10">NRIC 0535</strain>
    </source>
</reference>
<dbReference type="Pfam" id="PF01850">
    <property type="entry name" value="PIN"/>
    <property type="match status" value="1"/>
</dbReference>
<dbReference type="InterPro" id="IPR029060">
    <property type="entry name" value="PIN-like_dom_sf"/>
</dbReference>
<dbReference type="CDD" id="cd18731">
    <property type="entry name" value="PIN_NgFitB-like"/>
    <property type="match status" value="1"/>
</dbReference>
<evidence type="ECO:0000256" key="3">
    <source>
        <dbReference type="ARBA" id="ARBA00022722"/>
    </source>
</evidence>
<dbReference type="PANTHER" id="PTHR33653:SF1">
    <property type="entry name" value="RIBONUCLEASE VAPC2"/>
    <property type="match status" value="1"/>
</dbReference>
<keyword evidence="8" id="KW-0800">Toxin</keyword>
<keyword evidence="4 8" id="KW-0479">Metal-binding</keyword>
<dbReference type="RefSeq" id="WP_264816327.1">
    <property type="nucleotide sequence ID" value="NZ_BAPV01000040.1"/>
</dbReference>
<comment type="function">
    <text evidence="8">Toxic component of a toxin-antitoxin (TA) system. An RNase.</text>
</comment>
<sequence length="140" mass="15092">MVILDTNILSALMKAEPDPVVMGWLDRQSSAALRTTSINVFEVRFGLARMEAGRRRTALIDAFSAMLVEDLGGAGLELDDRAADVAATIAAEREAVGRPVDFRDTAIAAIAVRYDATLVTRNLRHFAGLPIPVISPWGAE</sequence>
<feature type="domain" description="PIN" evidence="9">
    <location>
        <begin position="2"/>
        <end position="124"/>
    </location>
</feature>
<evidence type="ECO:0000256" key="1">
    <source>
        <dbReference type="ARBA" id="ARBA00001946"/>
    </source>
</evidence>
<comment type="cofactor">
    <cofactor evidence="1 8">
        <name>Mg(2+)</name>
        <dbReference type="ChEBI" id="CHEBI:18420"/>
    </cofactor>
</comment>
<evidence type="ECO:0000256" key="7">
    <source>
        <dbReference type="ARBA" id="ARBA00038093"/>
    </source>
</evidence>
<dbReference type="PANTHER" id="PTHR33653">
    <property type="entry name" value="RIBONUCLEASE VAPC2"/>
    <property type="match status" value="1"/>
</dbReference>
<dbReference type="InterPro" id="IPR050556">
    <property type="entry name" value="Type_II_TA_system_RNase"/>
</dbReference>
<evidence type="ECO:0000256" key="6">
    <source>
        <dbReference type="ARBA" id="ARBA00022842"/>
    </source>
</evidence>
<dbReference type="InterPro" id="IPR022907">
    <property type="entry name" value="VapC_family"/>
</dbReference>
<name>A0ABQ0Q4K1_9PROT</name>
<dbReference type="SUPFAM" id="SSF88723">
    <property type="entry name" value="PIN domain-like"/>
    <property type="match status" value="1"/>
</dbReference>
<evidence type="ECO:0000259" key="9">
    <source>
        <dbReference type="Pfam" id="PF01850"/>
    </source>
</evidence>
<evidence type="ECO:0000256" key="2">
    <source>
        <dbReference type="ARBA" id="ARBA00022649"/>
    </source>
</evidence>
<dbReference type="Proteomes" id="UP001062776">
    <property type="component" value="Unassembled WGS sequence"/>
</dbReference>
<comment type="similarity">
    <text evidence="7 8">Belongs to the PINc/VapC protein family.</text>
</comment>
<gene>
    <name evidence="8" type="primary">vapC</name>
    <name evidence="10" type="ORF">AA0535_2218</name>
</gene>
<dbReference type="InterPro" id="IPR002716">
    <property type="entry name" value="PIN_dom"/>
</dbReference>
<dbReference type="EMBL" id="BAPV01000040">
    <property type="protein sequence ID" value="GBQ91146.1"/>
    <property type="molecule type" value="Genomic_DNA"/>
</dbReference>
<evidence type="ECO:0000313" key="11">
    <source>
        <dbReference type="Proteomes" id="UP001062776"/>
    </source>
</evidence>
<accession>A0ABQ0Q4K1</accession>
<proteinExistence type="inferred from homology"/>
<evidence type="ECO:0000313" key="10">
    <source>
        <dbReference type="EMBL" id="GBQ91146.1"/>
    </source>
</evidence>
<keyword evidence="5 8" id="KW-0378">Hydrolase</keyword>
<dbReference type="EC" id="3.1.-.-" evidence="8"/>
<evidence type="ECO:0000256" key="5">
    <source>
        <dbReference type="ARBA" id="ARBA00022801"/>
    </source>
</evidence>
<protein>
    <recommendedName>
        <fullName evidence="8">Ribonuclease VapC</fullName>
        <shortName evidence="8">RNase VapC</shortName>
        <ecNumber evidence="8">3.1.-.-</ecNumber>
    </recommendedName>
    <alternativeName>
        <fullName evidence="8">Toxin VapC</fullName>
    </alternativeName>
</protein>
<dbReference type="HAMAP" id="MF_00265">
    <property type="entry name" value="VapC_Nob1"/>
    <property type="match status" value="1"/>
</dbReference>